<sequence length="50" mass="5747">MFFSLALILSSNRNFCNVNNNSVNFLFPLLDIISLSKQKPAATRQLHNFF</sequence>
<dbReference type="EMBL" id="ACFY01000113">
    <property type="protein sequence ID" value="EEG93222.1"/>
    <property type="molecule type" value="Genomic_DNA"/>
</dbReference>
<gene>
    <name evidence="1" type="ORF">ROSEINA2194_02984</name>
</gene>
<dbReference type="AlphaFoldDB" id="C0FW58"/>
<reference evidence="1 2" key="2">
    <citation type="submission" date="2009-03" db="EMBL/GenBank/DDBJ databases">
        <title>Draft genome sequence of Roseburia inulinivorans (DSM 16841).</title>
        <authorList>
            <person name="Sudarsanam P."/>
            <person name="Ley R."/>
            <person name="Guruge J."/>
            <person name="Turnbaugh P.J."/>
            <person name="Mahowald M."/>
            <person name="Liep D."/>
            <person name="Gordon J."/>
        </authorList>
    </citation>
    <scope>NUCLEOTIDE SEQUENCE [LARGE SCALE GENOMIC DNA]</scope>
    <source>
        <strain evidence="1 2">DSM 16841</strain>
    </source>
</reference>
<proteinExistence type="predicted"/>
<evidence type="ECO:0000313" key="1">
    <source>
        <dbReference type="EMBL" id="EEG93222.1"/>
    </source>
</evidence>
<protein>
    <submittedName>
        <fullName evidence="1">Uncharacterized protein</fullName>
    </submittedName>
</protein>
<accession>C0FW58</accession>
<reference evidence="1 2" key="1">
    <citation type="submission" date="2009-02" db="EMBL/GenBank/DDBJ databases">
        <authorList>
            <person name="Fulton L."/>
            <person name="Clifton S."/>
            <person name="Fulton B."/>
            <person name="Xu J."/>
            <person name="Minx P."/>
            <person name="Pepin K.H."/>
            <person name="Johnson M."/>
            <person name="Bhonagiri V."/>
            <person name="Nash W.E."/>
            <person name="Mardis E.R."/>
            <person name="Wilson R.K."/>
        </authorList>
    </citation>
    <scope>NUCLEOTIDE SEQUENCE [LARGE SCALE GENOMIC DNA]</scope>
    <source>
        <strain evidence="1 2">DSM 16841</strain>
    </source>
</reference>
<organism evidence="1 2">
    <name type="scientific">Roseburia inulinivorans DSM 16841</name>
    <dbReference type="NCBI Taxonomy" id="622312"/>
    <lineage>
        <taxon>Bacteria</taxon>
        <taxon>Bacillati</taxon>
        <taxon>Bacillota</taxon>
        <taxon>Clostridia</taxon>
        <taxon>Lachnospirales</taxon>
        <taxon>Lachnospiraceae</taxon>
        <taxon>Roseburia</taxon>
    </lineage>
</organism>
<dbReference type="Proteomes" id="UP000003561">
    <property type="component" value="Unassembled WGS sequence"/>
</dbReference>
<comment type="caution">
    <text evidence="1">The sequence shown here is derived from an EMBL/GenBank/DDBJ whole genome shotgun (WGS) entry which is preliminary data.</text>
</comment>
<evidence type="ECO:0000313" key="2">
    <source>
        <dbReference type="Proteomes" id="UP000003561"/>
    </source>
</evidence>
<name>C0FW58_9FIRM</name>